<name>A0A200ITR8_9ENTE</name>
<evidence type="ECO:0000256" key="2">
    <source>
        <dbReference type="ARBA" id="ARBA00022525"/>
    </source>
</evidence>
<dbReference type="AlphaFoldDB" id="A0A200ITR8"/>
<dbReference type="InterPro" id="IPR019931">
    <property type="entry name" value="LPXTG_anchor"/>
</dbReference>
<keyword evidence="1" id="KW-0134">Cell wall</keyword>
<dbReference type="Proteomes" id="UP000196151">
    <property type="component" value="Chromosome"/>
</dbReference>
<gene>
    <name evidence="10" type="ORF">A5889_002382</name>
    <name evidence="9" type="ORF">A5889_003063</name>
</gene>
<keyword evidence="11" id="KW-1185">Reference proteome</keyword>
<feature type="compositionally biased region" description="Low complexity" evidence="5">
    <location>
        <begin position="47"/>
        <end position="75"/>
    </location>
</feature>
<feature type="domain" description="Gram-positive cocci surface proteins LPxTG" evidence="8">
    <location>
        <begin position="78"/>
        <end position="118"/>
    </location>
</feature>
<reference evidence="9" key="1">
    <citation type="submission" date="2017-05" db="EMBL/GenBank/DDBJ databases">
        <title>The Genome Sequence of Enterococcus sp. 9D6_DIV0238.</title>
        <authorList>
            <consortium name="The Broad Institute Genomics Platform"/>
            <consortium name="The Broad Institute Genomic Center for Infectious Diseases"/>
            <person name="Earl A."/>
            <person name="Manson A."/>
            <person name="Schwartman J."/>
            <person name="Gilmore M."/>
            <person name="Abouelleil A."/>
            <person name="Cao P."/>
            <person name="Chapman S."/>
            <person name="Cusick C."/>
            <person name="Shea T."/>
            <person name="Young S."/>
            <person name="Neafsey D."/>
            <person name="Nusbaum C."/>
            <person name="Birren B."/>
        </authorList>
    </citation>
    <scope>NUCLEOTIDE SEQUENCE [LARGE SCALE GENOMIC DNA]</scope>
    <source>
        <strain evidence="9">9D6_DIV0238</strain>
    </source>
</reference>
<evidence type="ECO:0000313" key="11">
    <source>
        <dbReference type="Proteomes" id="UP000196151"/>
    </source>
</evidence>
<dbReference type="Pfam" id="PF00746">
    <property type="entry name" value="Gram_pos_anchor"/>
    <property type="match status" value="1"/>
</dbReference>
<reference evidence="10" key="2">
    <citation type="submission" date="2017-05" db="EMBL/GenBank/DDBJ databases">
        <authorList>
            <consortium name="The Broad Institute Genomics Platform"/>
            <consortium name="The Broad Institute Genomic Center for Infectious Diseases"/>
            <person name="Earl A."/>
            <person name="Manson A."/>
            <person name="Schwartman J."/>
            <person name="Gilmore M."/>
            <person name="Abouelleil A."/>
            <person name="Cao P."/>
            <person name="Chapman S."/>
            <person name="Cusick C."/>
            <person name="Shea T."/>
            <person name="Young S."/>
            <person name="Neafsey D."/>
            <person name="Nusbaum C."/>
            <person name="Birren B."/>
        </authorList>
    </citation>
    <scope>NUCLEOTIDE SEQUENCE</scope>
    <source>
        <strain evidence="10">9D6_DIV0238</strain>
    </source>
</reference>
<evidence type="ECO:0000256" key="6">
    <source>
        <dbReference type="SAM" id="Phobius"/>
    </source>
</evidence>
<keyword evidence="2" id="KW-0964">Secreted</keyword>
<keyword evidence="6" id="KW-1133">Transmembrane helix</keyword>
<accession>A0A200ITR8</accession>
<dbReference type="NCBIfam" id="TIGR01167">
    <property type="entry name" value="LPXTG_anchor"/>
    <property type="match status" value="1"/>
</dbReference>
<proteinExistence type="predicted"/>
<organism evidence="9">
    <name type="scientific">Candidatus Enterococcus dunnyi</name>
    <dbReference type="NCBI Taxonomy" id="1834192"/>
    <lineage>
        <taxon>Bacteria</taxon>
        <taxon>Bacillati</taxon>
        <taxon>Bacillota</taxon>
        <taxon>Bacilli</taxon>
        <taxon>Lactobacillales</taxon>
        <taxon>Enterococcaceae</taxon>
        <taxon>Enterococcus</taxon>
    </lineage>
</organism>
<keyword evidence="4" id="KW-0572">Peptidoglycan-anchor</keyword>
<dbReference type="EMBL" id="CP147246">
    <property type="protein sequence ID" value="WYJ94840.1"/>
    <property type="molecule type" value="Genomic_DNA"/>
</dbReference>
<dbReference type="RefSeq" id="WP_087642092.1">
    <property type="nucleotide sequence ID" value="NZ_CP147246.1"/>
</dbReference>
<feature type="signal peptide" evidence="7">
    <location>
        <begin position="1"/>
        <end position="26"/>
    </location>
</feature>
<evidence type="ECO:0000256" key="5">
    <source>
        <dbReference type="SAM" id="MobiDB-lite"/>
    </source>
</evidence>
<keyword evidence="6" id="KW-0812">Transmembrane</keyword>
<feature type="region of interest" description="Disordered" evidence="5">
    <location>
        <begin position="45"/>
        <end position="83"/>
    </location>
</feature>
<reference evidence="10" key="3">
    <citation type="submission" date="2024-03" db="EMBL/GenBank/DDBJ databases">
        <title>The Genome Sequence of Enterococcus sp. DIV0238c.</title>
        <authorList>
            <consortium name="The Broad Institute Genomics Platform"/>
            <consortium name="The Broad Institute Microbial Omics Core"/>
            <consortium name="The Broad Institute Genomic Center for Infectious Diseases"/>
            <person name="Earl A."/>
            <person name="Manson A."/>
            <person name="Gilmore M."/>
            <person name="Schwartman J."/>
            <person name="Shea T."/>
            <person name="Abouelleil A."/>
            <person name="Cao P."/>
            <person name="Chapman S."/>
            <person name="Cusick C."/>
            <person name="Young S."/>
            <person name="Neafsey D."/>
            <person name="Nusbaum C."/>
            <person name="Birren B."/>
        </authorList>
    </citation>
    <scope>NUCLEOTIDE SEQUENCE</scope>
    <source>
        <strain evidence="10">9D6_DIV0238</strain>
    </source>
</reference>
<feature type="chain" id="PRO_5039229530" description="Gram-positive cocci surface proteins LPxTG domain-containing protein" evidence="7">
    <location>
        <begin position="27"/>
        <end position="124"/>
    </location>
</feature>
<evidence type="ECO:0000256" key="7">
    <source>
        <dbReference type="SAM" id="SignalP"/>
    </source>
</evidence>
<evidence type="ECO:0000256" key="4">
    <source>
        <dbReference type="ARBA" id="ARBA00023088"/>
    </source>
</evidence>
<dbReference type="EMBL" id="NIBQ01000004">
    <property type="protein sequence ID" value="OUZ28308.1"/>
    <property type="molecule type" value="Genomic_DNA"/>
</dbReference>
<dbReference type="OrthoDB" id="2185858at2"/>
<evidence type="ECO:0000313" key="10">
    <source>
        <dbReference type="EMBL" id="WYJ94840.1"/>
    </source>
</evidence>
<keyword evidence="3 7" id="KW-0732">Signal</keyword>
<evidence type="ECO:0000259" key="8">
    <source>
        <dbReference type="Pfam" id="PF00746"/>
    </source>
</evidence>
<evidence type="ECO:0000256" key="1">
    <source>
        <dbReference type="ARBA" id="ARBA00022512"/>
    </source>
</evidence>
<evidence type="ECO:0000256" key="3">
    <source>
        <dbReference type="ARBA" id="ARBA00022729"/>
    </source>
</evidence>
<feature type="transmembrane region" description="Helical" evidence="6">
    <location>
        <begin position="94"/>
        <end position="112"/>
    </location>
</feature>
<sequence length="124" mass="13428">MKKRIKYMIISFAFVLTLAVVYPLNAAANANGGELKTDGVISFYEDSSSTEPTSTTPPSSTTEPSSVPEPSTSEPKVVKPVGRYPSTGEMVKTSLVFTGAALIVIGLLLFLWKRKKDNEGRDKQ</sequence>
<keyword evidence="6" id="KW-0472">Membrane</keyword>
<protein>
    <recommendedName>
        <fullName evidence="8">Gram-positive cocci surface proteins LPxTG domain-containing protein</fullName>
    </recommendedName>
</protein>
<evidence type="ECO:0000313" key="9">
    <source>
        <dbReference type="EMBL" id="OUZ28308.1"/>
    </source>
</evidence>